<dbReference type="PANTHER" id="PTHR30349:SF41">
    <property type="entry name" value="INTEGRASE_RECOMBINASE PROTEIN MJ0367-RELATED"/>
    <property type="match status" value="1"/>
</dbReference>
<dbReference type="GO" id="GO:0015074">
    <property type="term" value="P:DNA integration"/>
    <property type="evidence" value="ECO:0007669"/>
    <property type="project" value="InterPro"/>
</dbReference>
<feature type="domain" description="Core-binding (CB)" evidence="6">
    <location>
        <begin position="83"/>
        <end position="160"/>
    </location>
</feature>
<sequence length="361" mass="42391">MRKMKLPQGVGQVYKLKGTRRNPYIVRKTIGFEEVNGKKKQIIKTIGYAKTYQDGFNMLMSYNSDLVKNPNETKVVVTPECKYKFKDIFDKWSKDFFPTTSKSTMNGYNAAFKGFVGIHNKLFATLKTRDYERIIADSGKNYSTIRKMKFLLNMLYKFALKNEYVDKNYAELVDISKYSNKNPNKRDREKFSKEDINKIWAMPESDSKTITLMLLYTGTRVSELLDLKKKDVNLKERYFNVVESKTAAGIRVVPICKKIYPYFESWMNRNDNELLFENKNHDPLLYRFFRDNYYEEINELLGTNHLIHDTRHTFISMCTEKSMNETVLKKIVGHANAQSLTERVYTHFDASFLVEAVDVLD</sequence>
<dbReference type="EMBL" id="QXEV01000026">
    <property type="protein sequence ID" value="RIA65000.1"/>
    <property type="molecule type" value="Genomic_DNA"/>
</dbReference>
<dbReference type="Gene3D" id="1.10.443.10">
    <property type="entry name" value="Intergrase catalytic core"/>
    <property type="match status" value="1"/>
</dbReference>
<dbReference type="Proteomes" id="UP000266506">
    <property type="component" value="Unassembled WGS sequence"/>
</dbReference>
<dbReference type="InterPro" id="IPR050090">
    <property type="entry name" value="Tyrosine_recombinase_XerCD"/>
</dbReference>
<keyword evidence="2 4" id="KW-0238">DNA-binding</keyword>
<dbReference type="Gene3D" id="1.10.150.130">
    <property type="match status" value="1"/>
</dbReference>
<dbReference type="AlphaFoldDB" id="A0A397QTS5"/>
<dbReference type="PROSITE" id="PS51898">
    <property type="entry name" value="TYR_RECOMBINASE"/>
    <property type="match status" value="1"/>
</dbReference>
<proteinExistence type="inferred from homology"/>
<keyword evidence="3" id="KW-0233">DNA recombination</keyword>
<dbReference type="InterPro" id="IPR013762">
    <property type="entry name" value="Integrase-like_cat_sf"/>
</dbReference>
<accession>A0A397QTS5</accession>
<reference evidence="7 8" key="1">
    <citation type="submission" date="2018-08" db="EMBL/GenBank/DDBJ databases">
        <title>Genomic Encyclopedia of Archaeal and Bacterial Type Strains, Phase II (KMG-II): from individual species to whole genera.</title>
        <authorList>
            <person name="Goeker M."/>
        </authorList>
    </citation>
    <scope>NUCLEOTIDE SEQUENCE [LARGE SCALE GENOMIC DNA]</scope>
    <source>
        <strain evidence="7 8">ATCC 27112</strain>
    </source>
</reference>
<evidence type="ECO:0000256" key="2">
    <source>
        <dbReference type="ARBA" id="ARBA00023125"/>
    </source>
</evidence>
<organism evidence="7 8">
    <name type="scientific">Anaeroplasma bactoclasticum</name>
    <dbReference type="NCBI Taxonomy" id="2088"/>
    <lineage>
        <taxon>Bacteria</taxon>
        <taxon>Bacillati</taxon>
        <taxon>Mycoplasmatota</taxon>
        <taxon>Mollicutes</taxon>
        <taxon>Anaeroplasmatales</taxon>
        <taxon>Anaeroplasmataceae</taxon>
        <taxon>Anaeroplasma</taxon>
    </lineage>
</organism>
<dbReference type="Pfam" id="PF00589">
    <property type="entry name" value="Phage_integrase"/>
    <property type="match status" value="1"/>
</dbReference>
<dbReference type="InParanoid" id="A0A397QTS5"/>
<feature type="domain" description="Tyr recombinase" evidence="5">
    <location>
        <begin position="186"/>
        <end position="358"/>
    </location>
</feature>
<dbReference type="PANTHER" id="PTHR30349">
    <property type="entry name" value="PHAGE INTEGRASE-RELATED"/>
    <property type="match status" value="1"/>
</dbReference>
<dbReference type="InterPro" id="IPR002104">
    <property type="entry name" value="Integrase_catalytic"/>
</dbReference>
<dbReference type="RefSeq" id="WP_119016782.1">
    <property type="nucleotide sequence ID" value="NZ_QXEV01000026.1"/>
</dbReference>
<comment type="similarity">
    <text evidence="1">Belongs to the 'phage' integrase family.</text>
</comment>
<dbReference type="PROSITE" id="PS51900">
    <property type="entry name" value="CB"/>
    <property type="match status" value="1"/>
</dbReference>
<keyword evidence="8" id="KW-1185">Reference proteome</keyword>
<dbReference type="GO" id="GO:0006310">
    <property type="term" value="P:DNA recombination"/>
    <property type="evidence" value="ECO:0007669"/>
    <property type="project" value="UniProtKB-KW"/>
</dbReference>
<dbReference type="OrthoDB" id="9801717at2"/>
<evidence type="ECO:0000259" key="5">
    <source>
        <dbReference type="PROSITE" id="PS51898"/>
    </source>
</evidence>
<gene>
    <name evidence="7" type="ORF">EI71_01699</name>
</gene>
<evidence type="ECO:0000256" key="1">
    <source>
        <dbReference type="ARBA" id="ARBA00008857"/>
    </source>
</evidence>
<evidence type="ECO:0000259" key="6">
    <source>
        <dbReference type="PROSITE" id="PS51900"/>
    </source>
</evidence>
<dbReference type="GO" id="GO:0003677">
    <property type="term" value="F:DNA binding"/>
    <property type="evidence" value="ECO:0007669"/>
    <property type="project" value="UniProtKB-UniRule"/>
</dbReference>
<evidence type="ECO:0000256" key="4">
    <source>
        <dbReference type="PROSITE-ProRule" id="PRU01248"/>
    </source>
</evidence>
<dbReference type="InterPro" id="IPR010998">
    <property type="entry name" value="Integrase_recombinase_N"/>
</dbReference>
<dbReference type="CDD" id="cd00397">
    <property type="entry name" value="DNA_BRE_C"/>
    <property type="match status" value="1"/>
</dbReference>
<name>A0A397QTS5_9MOLU</name>
<protein>
    <submittedName>
        <fullName evidence="7">Site-specific recombinase XerD</fullName>
    </submittedName>
</protein>
<evidence type="ECO:0000313" key="7">
    <source>
        <dbReference type="EMBL" id="RIA65000.1"/>
    </source>
</evidence>
<evidence type="ECO:0000313" key="8">
    <source>
        <dbReference type="Proteomes" id="UP000266506"/>
    </source>
</evidence>
<dbReference type="SUPFAM" id="SSF56349">
    <property type="entry name" value="DNA breaking-rejoining enzymes"/>
    <property type="match status" value="1"/>
</dbReference>
<dbReference type="InterPro" id="IPR044068">
    <property type="entry name" value="CB"/>
</dbReference>
<evidence type="ECO:0000256" key="3">
    <source>
        <dbReference type="ARBA" id="ARBA00023172"/>
    </source>
</evidence>
<comment type="caution">
    <text evidence="7">The sequence shown here is derived from an EMBL/GenBank/DDBJ whole genome shotgun (WGS) entry which is preliminary data.</text>
</comment>
<dbReference type="InterPro" id="IPR011010">
    <property type="entry name" value="DNA_brk_join_enz"/>
</dbReference>